<keyword evidence="2" id="KW-1185">Reference proteome</keyword>
<dbReference type="HOGENOM" id="CLU_207747_0_0_10"/>
<dbReference type="AlphaFoldDB" id="L0FVE3"/>
<protein>
    <submittedName>
        <fullName evidence="1">Uncharacterized protein</fullName>
    </submittedName>
</protein>
<accession>L0FVE3</accession>
<name>L0FVE3_ECHVK</name>
<reference evidence="2" key="1">
    <citation type="submission" date="2012-02" db="EMBL/GenBank/DDBJ databases">
        <title>The complete genome of Echinicola vietnamensis DSM 17526.</title>
        <authorList>
            <person name="Lucas S."/>
            <person name="Copeland A."/>
            <person name="Lapidus A."/>
            <person name="Glavina del Rio T."/>
            <person name="Dalin E."/>
            <person name="Tice H."/>
            <person name="Bruce D."/>
            <person name="Goodwin L."/>
            <person name="Pitluck S."/>
            <person name="Peters L."/>
            <person name="Ovchinnikova G."/>
            <person name="Teshima H."/>
            <person name="Kyrpides N."/>
            <person name="Mavromatis K."/>
            <person name="Ivanova N."/>
            <person name="Brettin T."/>
            <person name="Detter J.C."/>
            <person name="Han C."/>
            <person name="Larimer F."/>
            <person name="Land M."/>
            <person name="Hauser L."/>
            <person name="Markowitz V."/>
            <person name="Cheng J.-F."/>
            <person name="Hugenholtz P."/>
            <person name="Woyke T."/>
            <person name="Wu D."/>
            <person name="Brambilla E."/>
            <person name="Klenk H.-P."/>
            <person name="Eisen J.A."/>
        </authorList>
    </citation>
    <scope>NUCLEOTIDE SEQUENCE [LARGE SCALE GENOMIC DNA]</scope>
    <source>
        <strain evidence="2">DSM 17526 / LMG 23754 / KMM 6221</strain>
    </source>
</reference>
<dbReference type="EMBL" id="CP003346">
    <property type="protein sequence ID" value="AGA77277.1"/>
    <property type="molecule type" value="Genomic_DNA"/>
</dbReference>
<organism evidence="1 2">
    <name type="scientific">Echinicola vietnamensis (strain DSM 17526 / LMG 23754 / KMM 6221)</name>
    <dbReference type="NCBI Taxonomy" id="926556"/>
    <lineage>
        <taxon>Bacteria</taxon>
        <taxon>Pseudomonadati</taxon>
        <taxon>Bacteroidota</taxon>
        <taxon>Cytophagia</taxon>
        <taxon>Cytophagales</taxon>
        <taxon>Cyclobacteriaceae</taxon>
        <taxon>Echinicola</taxon>
    </lineage>
</organism>
<gene>
    <name evidence="1" type="ordered locus">Echvi_1006</name>
</gene>
<dbReference type="Proteomes" id="UP000010796">
    <property type="component" value="Chromosome"/>
</dbReference>
<evidence type="ECO:0000313" key="1">
    <source>
        <dbReference type="EMBL" id="AGA77277.1"/>
    </source>
</evidence>
<proteinExistence type="predicted"/>
<evidence type="ECO:0000313" key="2">
    <source>
        <dbReference type="Proteomes" id="UP000010796"/>
    </source>
</evidence>
<sequence length="63" mass="6909">MANQCSYLLSAAYMNLNVNDAPAFGYEEDLSANLGFIQSIDVIASFLIKLPPEILLDPKTTDK</sequence>
<dbReference type="KEGG" id="evi:Echvi_1006"/>